<dbReference type="SMART" id="SM00184">
    <property type="entry name" value="RING"/>
    <property type="match status" value="1"/>
</dbReference>
<dbReference type="AlphaFoldDB" id="A0A7K9K186"/>
<evidence type="ECO:0000313" key="11">
    <source>
        <dbReference type="EMBL" id="NXH44253.1"/>
    </source>
</evidence>
<dbReference type="Pfam" id="PF13639">
    <property type="entry name" value="zf-RING_2"/>
    <property type="match status" value="1"/>
</dbReference>
<name>A0A7K9K186_9PASE</name>
<organism evidence="11 12">
    <name type="scientific">Dicaeum eximium</name>
    <dbReference type="NCBI Taxonomy" id="667154"/>
    <lineage>
        <taxon>Eukaryota</taxon>
        <taxon>Metazoa</taxon>
        <taxon>Chordata</taxon>
        <taxon>Craniata</taxon>
        <taxon>Vertebrata</taxon>
        <taxon>Euteleostomi</taxon>
        <taxon>Archelosauria</taxon>
        <taxon>Archosauria</taxon>
        <taxon>Dinosauria</taxon>
        <taxon>Saurischia</taxon>
        <taxon>Theropoda</taxon>
        <taxon>Coelurosauria</taxon>
        <taxon>Aves</taxon>
        <taxon>Neognathae</taxon>
        <taxon>Neoaves</taxon>
        <taxon>Telluraves</taxon>
        <taxon>Australaves</taxon>
        <taxon>Passeriformes</taxon>
        <taxon>Passeroidea</taxon>
        <taxon>Dicaeidae</taxon>
        <taxon>Dicaeum</taxon>
    </lineage>
</organism>
<keyword evidence="5" id="KW-0479">Metal-binding</keyword>
<dbReference type="InterPro" id="IPR013083">
    <property type="entry name" value="Znf_RING/FYVE/PHD"/>
</dbReference>
<evidence type="ECO:0000256" key="4">
    <source>
        <dbReference type="ARBA" id="ARBA00022679"/>
    </source>
</evidence>
<comment type="pathway">
    <text evidence="2">Protein modification; protein ubiquitination.</text>
</comment>
<dbReference type="Proteomes" id="UP000523279">
    <property type="component" value="Unassembled WGS sequence"/>
</dbReference>
<keyword evidence="12" id="KW-1185">Reference proteome</keyword>
<evidence type="ECO:0000256" key="8">
    <source>
        <dbReference type="ARBA" id="ARBA00022833"/>
    </source>
</evidence>
<feature type="non-terminal residue" evidence="11">
    <location>
        <position position="128"/>
    </location>
</feature>
<feature type="domain" description="RING-type" evidence="10">
    <location>
        <begin position="76"/>
        <end position="117"/>
    </location>
</feature>
<dbReference type="GO" id="GO:0061630">
    <property type="term" value="F:ubiquitin protein ligase activity"/>
    <property type="evidence" value="ECO:0007669"/>
    <property type="project" value="UniProtKB-EC"/>
</dbReference>
<keyword evidence="4" id="KW-0808">Transferase</keyword>
<evidence type="ECO:0000259" key="10">
    <source>
        <dbReference type="PROSITE" id="PS50089"/>
    </source>
</evidence>
<evidence type="ECO:0000256" key="3">
    <source>
        <dbReference type="ARBA" id="ARBA00012483"/>
    </source>
</evidence>
<dbReference type="GO" id="GO:0016874">
    <property type="term" value="F:ligase activity"/>
    <property type="evidence" value="ECO:0007669"/>
    <property type="project" value="UniProtKB-KW"/>
</dbReference>
<comment type="catalytic activity">
    <reaction evidence="1">
        <text>S-ubiquitinyl-[E2 ubiquitin-conjugating enzyme]-L-cysteine + [acceptor protein]-L-lysine = [E2 ubiquitin-conjugating enzyme]-L-cysteine + N(6)-ubiquitinyl-[acceptor protein]-L-lysine.</text>
        <dbReference type="EC" id="2.3.2.27"/>
    </reaction>
</comment>
<dbReference type="PROSITE" id="PS50089">
    <property type="entry name" value="ZF_RING_2"/>
    <property type="match status" value="1"/>
</dbReference>
<comment type="caution">
    <text evidence="11">The sequence shown here is derived from an EMBL/GenBank/DDBJ whole genome shotgun (WGS) entry which is preliminary data.</text>
</comment>
<evidence type="ECO:0000256" key="2">
    <source>
        <dbReference type="ARBA" id="ARBA00004906"/>
    </source>
</evidence>
<evidence type="ECO:0000256" key="7">
    <source>
        <dbReference type="ARBA" id="ARBA00022786"/>
    </source>
</evidence>
<keyword evidence="6 9" id="KW-0863">Zinc-finger</keyword>
<dbReference type="Gene3D" id="3.30.40.10">
    <property type="entry name" value="Zinc/RING finger domain, C3HC4 (zinc finger)"/>
    <property type="match status" value="1"/>
</dbReference>
<dbReference type="FunFam" id="3.30.40.10:FF:000069">
    <property type="entry name" value="E3 ubiquitin-protein ligase RNF115"/>
    <property type="match status" value="1"/>
</dbReference>
<evidence type="ECO:0000313" key="12">
    <source>
        <dbReference type="Proteomes" id="UP000523279"/>
    </source>
</evidence>
<sequence length="128" mass="13702">FANSAVPGSQHPFSWAGMLHSSPGDYAWGQSGLDAIVTQLLGQLENSGPPPADKERISSLPTVPVTQEQVGSGLACAVCREDFSVAEAARRLPCTHLFHSACIVPWLHLHDTCPVCRKSLKGDDSPRQ</sequence>
<accession>A0A7K9K186</accession>
<dbReference type="EC" id="2.3.2.27" evidence="3"/>
<dbReference type="PANTHER" id="PTHR15710">
    <property type="entry name" value="E3 UBIQUITIN-PROTEIN LIGASE PRAJA"/>
    <property type="match status" value="1"/>
</dbReference>
<dbReference type="PANTHER" id="PTHR15710:SF16">
    <property type="entry name" value="E3 UBIQUITIN-PROTEIN LIGASE RNF115"/>
    <property type="match status" value="1"/>
</dbReference>
<dbReference type="GO" id="GO:0000209">
    <property type="term" value="P:protein polyubiquitination"/>
    <property type="evidence" value="ECO:0007669"/>
    <property type="project" value="UniProtKB-ARBA"/>
</dbReference>
<protein>
    <recommendedName>
        <fullName evidence="3">RING-type E3 ubiquitin transferase</fullName>
        <ecNumber evidence="3">2.3.2.27</ecNumber>
    </recommendedName>
</protein>
<keyword evidence="8" id="KW-0862">Zinc</keyword>
<gene>
    <name evidence="11" type="primary">Rnf115</name>
    <name evidence="11" type="ORF">DICEXI_R10151</name>
</gene>
<evidence type="ECO:0000256" key="5">
    <source>
        <dbReference type="ARBA" id="ARBA00022723"/>
    </source>
</evidence>
<evidence type="ECO:0000256" key="1">
    <source>
        <dbReference type="ARBA" id="ARBA00000900"/>
    </source>
</evidence>
<keyword evidence="7" id="KW-0833">Ubl conjugation pathway</keyword>
<evidence type="ECO:0000256" key="6">
    <source>
        <dbReference type="ARBA" id="ARBA00022771"/>
    </source>
</evidence>
<dbReference type="GO" id="GO:0005737">
    <property type="term" value="C:cytoplasm"/>
    <property type="evidence" value="ECO:0007669"/>
    <property type="project" value="TreeGrafter"/>
</dbReference>
<feature type="non-terminal residue" evidence="11">
    <location>
        <position position="1"/>
    </location>
</feature>
<keyword evidence="11" id="KW-0436">Ligase</keyword>
<dbReference type="InterPro" id="IPR001841">
    <property type="entry name" value="Znf_RING"/>
</dbReference>
<dbReference type="GO" id="GO:0008270">
    <property type="term" value="F:zinc ion binding"/>
    <property type="evidence" value="ECO:0007669"/>
    <property type="project" value="UniProtKB-KW"/>
</dbReference>
<dbReference type="EMBL" id="VWZP01005807">
    <property type="protein sequence ID" value="NXH44253.1"/>
    <property type="molecule type" value="Genomic_DNA"/>
</dbReference>
<dbReference type="SUPFAM" id="SSF57850">
    <property type="entry name" value="RING/U-box"/>
    <property type="match status" value="1"/>
</dbReference>
<proteinExistence type="predicted"/>
<evidence type="ECO:0000256" key="9">
    <source>
        <dbReference type="PROSITE-ProRule" id="PRU00175"/>
    </source>
</evidence>
<reference evidence="11 12" key="1">
    <citation type="submission" date="2019-09" db="EMBL/GenBank/DDBJ databases">
        <title>Bird 10,000 Genomes (B10K) Project - Family phase.</title>
        <authorList>
            <person name="Zhang G."/>
        </authorList>
    </citation>
    <scope>NUCLEOTIDE SEQUENCE [LARGE SCALE GENOMIC DNA]</scope>
    <source>
        <strain evidence="11">B10K-DU-001-34</strain>
        <tissue evidence="11">Muscle</tissue>
    </source>
</reference>